<protein>
    <submittedName>
        <fullName evidence="1">Uncharacterized protein</fullName>
    </submittedName>
</protein>
<name>A0AAV4JRL0_9GAST</name>
<sequence>MEDSCNGIFDGEFQDVSVQHCCFVMDFASDQKEQVERVVKACLGKIVEVAKQQLTEFLDDGRYAGELSEDVRKELESRPQTNLAGEHAFGDLDHDMNARRHCSIFNRSTKQMLKRNMTMAWLEDKESMEKDELMLFSCLHVYGLETFYSCSQ</sequence>
<evidence type="ECO:0000313" key="2">
    <source>
        <dbReference type="Proteomes" id="UP000762676"/>
    </source>
</evidence>
<reference evidence="1 2" key="1">
    <citation type="journal article" date="2021" name="Elife">
        <title>Chloroplast acquisition without the gene transfer in kleptoplastic sea slugs, Plakobranchus ocellatus.</title>
        <authorList>
            <person name="Maeda T."/>
            <person name="Takahashi S."/>
            <person name="Yoshida T."/>
            <person name="Shimamura S."/>
            <person name="Takaki Y."/>
            <person name="Nagai Y."/>
            <person name="Toyoda A."/>
            <person name="Suzuki Y."/>
            <person name="Arimoto A."/>
            <person name="Ishii H."/>
            <person name="Satoh N."/>
            <person name="Nishiyama T."/>
            <person name="Hasebe M."/>
            <person name="Maruyama T."/>
            <person name="Minagawa J."/>
            <person name="Obokata J."/>
            <person name="Shigenobu S."/>
        </authorList>
    </citation>
    <scope>NUCLEOTIDE SEQUENCE [LARGE SCALE GENOMIC DNA]</scope>
</reference>
<comment type="caution">
    <text evidence="1">The sequence shown here is derived from an EMBL/GenBank/DDBJ whole genome shotgun (WGS) entry which is preliminary data.</text>
</comment>
<evidence type="ECO:0000313" key="1">
    <source>
        <dbReference type="EMBL" id="GFS25412.1"/>
    </source>
</evidence>
<dbReference type="Proteomes" id="UP000762676">
    <property type="component" value="Unassembled WGS sequence"/>
</dbReference>
<organism evidence="1 2">
    <name type="scientific">Elysia marginata</name>
    <dbReference type="NCBI Taxonomy" id="1093978"/>
    <lineage>
        <taxon>Eukaryota</taxon>
        <taxon>Metazoa</taxon>
        <taxon>Spiralia</taxon>
        <taxon>Lophotrochozoa</taxon>
        <taxon>Mollusca</taxon>
        <taxon>Gastropoda</taxon>
        <taxon>Heterobranchia</taxon>
        <taxon>Euthyneura</taxon>
        <taxon>Panpulmonata</taxon>
        <taxon>Sacoglossa</taxon>
        <taxon>Placobranchoidea</taxon>
        <taxon>Plakobranchidae</taxon>
        <taxon>Elysia</taxon>
    </lineage>
</organism>
<dbReference type="AlphaFoldDB" id="A0AAV4JRL0"/>
<dbReference type="EMBL" id="BMAT01003437">
    <property type="protein sequence ID" value="GFS25412.1"/>
    <property type="molecule type" value="Genomic_DNA"/>
</dbReference>
<proteinExistence type="predicted"/>
<accession>A0AAV4JRL0</accession>
<gene>
    <name evidence="1" type="ORF">ElyMa_001687000</name>
</gene>
<keyword evidence="2" id="KW-1185">Reference proteome</keyword>